<dbReference type="Pfam" id="PF02878">
    <property type="entry name" value="PGM_PMM_I"/>
    <property type="match status" value="1"/>
</dbReference>
<dbReference type="PANTHER" id="PTHR45745">
    <property type="entry name" value="PHOSPHOMANNOMUTASE 45A"/>
    <property type="match status" value="1"/>
</dbReference>
<evidence type="ECO:0000256" key="3">
    <source>
        <dbReference type="ARBA" id="ARBA00022553"/>
    </source>
</evidence>
<dbReference type="EMBL" id="JAGFWR010000011">
    <property type="protein sequence ID" value="MBO4163041.1"/>
    <property type="molecule type" value="Genomic_DNA"/>
</dbReference>
<comment type="cofactor">
    <cofactor evidence="1">
        <name>Mg(2+)</name>
        <dbReference type="ChEBI" id="CHEBI:18420"/>
    </cofactor>
</comment>
<keyword evidence="5 7" id="KW-0460">Magnesium</keyword>
<dbReference type="InterPro" id="IPR036900">
    <property type="entry name" value="A-D-PHexomutase_C_sf"/>
</dbReference>
<feature type="domain" description="Alpha-D-phosphohexomutase alpha/beta/alpha" evidence="11">
    <location>
        <begin position="218"/>
        <end position="317"/>
    </location>
</feature>
<keyword evidence="4 7" id="KW-0479">Metal-binding</keyword>
<gene>
    <name evidence="13" type="ORF">JQN83_19785</name>
</gene>
<feature type="compositionally biased region" description="Basic and acidic residues" evidence="8">
    <location>
        <begin position="7"/>
        <end position="27"/>
    </location>
</feature>
<feature type="region of interest" description="Disordered" evidence="8">
    <location>
        <begin position="1"/>
        <end position="27"/>
    </location>
</feature>
<dbReference type="InterPro" id="IPR016055">
    <property type="entry name" value="A-D-PHexomutase_a/b/a-I/II/III"/>
</dbReference>
<organism evidence="13 14">
    <name type="scientific">Micromonospora antibiotica</name>
    <dbReference type="NCBI Taxonomy" id="2807623"/>
    <lineage>
        <taxon>Bacteria</taxon>
        <taxon>Bacillati</taxon>
        <taxon>Actinomycetota</taxon>
        <taxon>Actinomycetes</taxon>
        <taxon>Micromonosporales</taxon>
        <taxon>Micromonosporaceae</taxon>
        <taxon>Micromonospora</taxon>
    </lineage>
</organism>
<dbReference type="InterPro" id="IPR016066">
    <property type="entry name" value="A-D-PHexomutase_CS"/>
</dbReference>
<evidence type="ECO:0000256" key="8">
    <source>
        <dbReference type="SAM" id="MobiDB-lite"/>
    </source>
</evidence>
<sequence length="572" mass="59118">MAAESTDLDRMRDQARRWLDDDPDPASRDELRAVLDRLPASAPELADRFAGPLTFGTAGLRGPLRAGPNGMNLAVVTRAAAGLVGWLDAEGGEGPLVIGYDARHGSREFAERTAQVATGAGRPALLLPRPLPTPVLAYAVRRLGGVAGVMVTASHNPPQDNGYKVYLGAQLGGALGAGAQIVPPADAGIEAAIRAVGPLAQVPLGPPGQVLGDDLVAAYVERAVAVIEAGGPRDLRVAYTPLHGVGAAVLTATFARAGFPTPGVVPDQAEPDPAFPTVSFPNPEEPGAVDRLVALARATDADLAIANDPDADRCAVVVRELSGAVAGPSGAEPVSSGTGTGWRMLRGDEVGVLLADHLMRRGVDGLYATTIVSSSLLRAMCAARGRAYDETLTGFKWIVRAGGGTPPLAYGYEEALGYCVAPEHVRDKDGITAALTVAELAAGLKAQGRTLTDRLDELAAEFGVHHTDQLSVRVDDLRIIADAMARVRAATPTTLLGAPVTETQDLLPAADVVILRTAAARVVIRPSGTEPKLKAYLEVVEPVADGDVPAARTRAAAALTTLRTEIATALGI</sequence>
<dbReference type="Pfam" id="PF02879">
    <property type="entry name" value="PGM_PMM_II"/>
    <property type="match status" value="1"/>
</dbReference>
<dbReference type="InterPro" id="IPR005845">
    <property type="entry name" value="A-D-PHexomutase_a/b/a-II"/>
</dbReference>
<keyword evidence="3" id="KW-0597">Phosphoprotein</keyword>
<dbReference type="InterPro" id="IPR005846">
    <property type="entry name" value="A-D-PHexomutase_a/b/a-III"/>
</dbReference>
<dbReference type="SUPFAM" id="SSF53738">
    <property type="entry name" value="Phosphoglucomutase, first 3 domains"/>
    <property type="match status" value="3"/>
</dbReference>
<accession>A0ABS3VBQ2</accession>
<dbReference type="Gene3D" id="3.30.310.50">
    <property type="entry name" value="Alpha-D-phosphohexomutase, C-terminal domain"/>
    <property type="match status" value="1"/>
</dbReference>
<dbReference type="Proteomes" id="UP000671399">
    <property type="component" value="Unassembled WGS sequence"/>
</dbReference>
<dbReference type="SUPFAM" id="SSF55957">
    <property type="entry name" value="Phosphoglucomutase, C-terminal domain"/>
    <property type="match status" value="1"/>
</dbReference>
<evidence type="ECO:0000259" key="10">
    <source>
        <dbReference type="Pfam" id="PF02878"/>
    </source>
</evidence>
<evidence type="ECO:0000313" key="13">
    <source>
        <dbReference type="EMBL" id="MBO4163041.1"/>
    </source>
</evidence>
<dbReference type="RefSeq" id="WP_208568619.1">
    <property type="nucleotide sequence ID" value="NZ_JAGFWR010000011.1"/>
</dbReference>
<comment type="similarity">
    <text evidence="2 7">Belongs to the phosphohexose mutase family.</text>
</comment>
<dbReference type="CDD" id="cd05799">
    <property type="entry name" value="PGM2"/>
    <property type="match status" value="1"/>
</dbReference>
<dbReference type="PANTHER" id="PTHR45745:SF1">
    <property type="entry name" value="PHOSPHOGLUCOMUTASE 2B-RELATED"/>
    <property type="match status" value="1"/>
</dbReference>
<dbReference type="InterPro" id="IPR005843">
    <property type="entry name" value="A-D-PHexomutase_C"/>
</dbReference>
<proteinExistence type="inferred from homology"/>
<name>A0ABS3VBQ2_9ACTN</name>
<evidence type="ECO:0000256" key="2">
    <source>
        <dbReference type="ARBA" id="ARBA00010231"/>
    </source>
</evidence>
<dbReference type="PRINTS" id="PR00509">
    <property type="entry name" value="PGMPMM"/>
</dbReference>
<evidence type="ECO:0000256" key="1">
    <source>
        <dbReference type="ARBA" id="ARBA00001946"/>
    </source>
</evidence>
<reference evidence="13 14" key="1">
    <citation type="submission" date="2021-03" db="EMBL/GenBank/DDBJ databases">
        <authorList>
            <person name="Lee D.-H."/>
        </authorList>
    </citation>
    <scope>NUCLEOTIDE SEQUENCE [LARGE SCALE GENOMIC DNA]</scope>
    <source>
        <strain evidence="13 14">MMS20-R2-23</strain>
    </source>
</reference>
<dbReference type="Gene3D" id="3.40.120.10">
    <property type="entry name" value="Alpha-D-Glucose-1,6-Bisphosphate, subunit A, domain 3"/>
    <property type="match status" value="3"/>
</dbReference>
<dbReference type="Pfam" id="PF00408">
    <property type="entry name" value="PGM_PMM_IV"/>
    <property type="match status" value="1"/>
</dbReference>
<dbReference type="InterPro" id="IPR005844">
    <property type="entry name" value="A-D-PHexomutase_a/b/a-I"/>
</dbReference>
<keyword evidence="14" id="KW-1185">Reference proteome</keyword>
<evidence type="ECO:0000256" key="5">
    <source>
        <dbReference type="ARBA" id="ARBA00022842"/>
    </source>
</evidence>
<evidence type="ECO:0000256" key="6">
    <source>
        <dbReference type="ARBA" id="ARBA00023235"/>
    </source>
</evidence>
<evidence type="ECO:0000313" key="14">
    <source>
        <dbReference type="Proteomes" id="UP000671399"/>
    </source>
</evidence>
<comment type="caution">
    <text evidence="13">The sequence shown here is derived from an EMBL/GenBank/DDBJ whole genome shotgun (WGS) entry which is preliminary data.</text>
</comment>
<protein>
    <submittedName>
        <fullName evidence="13">Phospho-sugar mutase</fullName>
    </submittedName>
</protein>
<feature type="domain" description="Alpha-D-phosphohexomutase alpha/beta/alpha" evidence="12">
    <location>
        <begin position="347"/>
        <end position="460"/>
    </location>
</feature>
<evidence type="ECO:0000259" key="11">
    <source>
        <dbReference type="Pfam" id="PF02879"/>
    </source>
</evidence>
<dbReference type="Pfam" id="PF02880">
    <property type="entry name" value="PGM_PMM_III"/>
    <property type="match status" value="1"/>
</dbReference>
<evidence type="ECO:0000259" key="9">
    <source>
        <dbReference type="Pfam" id="PF00408"/>
    </source>
</evidence>
<feature type="domain" description="Alpha-D-phosphohexomutase alpha/beta/alpha" evidence="10">
    <location>
        <begin position="54"/>
        <end position="168"/>
    </location>
</feature>
<feature type="domain" description="Alpha-D-phosphohexomutase C-terminal" evidence="9">
    <location>
        <begin position="472"/>
        <end position="543"/>
    </location>
</feature>
<evidence type="ECO:0000259" key="12">
    <source>
        <dbReference type="Pfam" id="PF02880"/>
    </source>
</evidence>
<evidence type="ECO:0000256" key="7">
    <source>
        <dbReference type="RuleBase" id="RU004326"/>
    </source>
</evidence>
<evidence type="ECO:0000256" key="4">
    <source>
        <dbReference type="ARBA" id="ARBA00022723"/>
    </source>
</evidence>
<dbReference type="PROSITE" id="PS00710">
    <property type="entry name" value="PGM_PMM"/>
    <property type="match status" value="1"/>
</dbReference>
<keyword evidence="6" id="KW-0413">Isomerase</keyword>
<dbReference type="InterPro" id="IPR005841">
    <property type="entry name" value="Alpha-D-phosphohexomutase_SF"/>
</dbReference>